<protein>
    <submittedName>
        <fullName evidence="3">Superfamily II DNA or RNA helicase, SNF2 family</fullName>
    </submittedName>
</protein>
<dbReference type="EMBL" id="FOQY01000015">
    <property type="protein sequence ID" value="SFK00321.1"/>
    <property type="molecule type" value="Genomic_DNA"/>
</dbReference>
<keyword evidence="3" id="KW-0067">ATP-binding</keyword>
<reference evidence="4" key="1">
    <citation type="submission" date="2016-10" db="EMBL/GenBank/DDBJ databases">
        <authorList>
            <person name="Varghese N."/>
            <person name="Submissions S."/>
        </authorList>
    </citation>
    <scope>NUCLEOTIDE SEQUENCE [LARGE SCALE GENOMIC DNA]</scope>
    <source>
        <strain evidence="4">CGMCC 4.2126</strain>
    </source>
</reference>
<keyword evidence="3" id="KW-0347">Helicase</keyword>
<dbReference type="InterPro" id="IPR002464">
    <property type="entry name" value="DNA/RNA_helicase_DEAH_CS"/>
</dbReference>
<dbReference type="InterPro" id="IPR014001">
    <property type="entry name" value="Helicase_ATP-bd"/>
</dbReference>
<evidence type="ECO:0000313" key="3">
    <source>
        <dbReference type="EMBL" id="SFK00321.1"/>
    </source>
</evidence>
<gene>
    <name evidence="3" type="ORF">SAMN05216275_11582</name>
</gene>
<dbReference type="Gene3D" id="3.40.50.300">
    <property type="entry name" value="P-loop containing nucleotide triphosphate hydrolases"/>
    <property type="match status" value="1"/>
</dbReference>
<keyword evidence="1" id="KW-0378">Hydrolase</keyword>
<evidence type="ECO:0000259" key="2">
    <source>
        <dbReference type="PROSITE" id="PS51192"/>
    </source>
</evidence>
<keyword evidence="4" id="KW-1185">Reference proteome</keyword>
<evidence type="ECO:0000313" key="4">
    <source>
        <dbReference type="Proteomes" id="UP000199111"/>
    </source>
</evidence>
<dbReference type="PROSITE" id="PS51192">
    <property type="entry name" value="HELICASE_ATP_BIND_1"/>
    <property type="match status" value="1"/>
</dbReference>
<dbReference type="GO" id="GO:0004386">
    <property type="term" value="F:helicase activity"/>
    <property type="evidence" value="ECO:0007669"/>
    <property type="project" value="UniProtKB-KW"/>
</dbReference>
<dbReference type="CDD" id="cd18793">
    <property type="entry name" value="SF2_C_SNF"/>
    <property type="match status" value="1"/>
</dbReference>
<dbReference type="InterPro" id="IPR038718">
    <property type="entry name" value="SNF2-like_sf"/>
</dbReference>
<sequence>MASLRLELAASGTAVLLRSAEEHLTNLRQLAPRFRTAIHKGPNVIEIKLDDLLVNLRELSRWPSPHDVDWQSELRTIVEDVHLDASAATAYLQGTAPATAPLSKDEIFELLGPEWIAPLTEFQLRDISKLLSLRHGANFSVPGAGKTRVALAIFQALRTKGLVQRLLVVGPKAAYESWQYENKICLSQPLNVQVIDGKVDAGARLLLVNYERLAINETALAKWLTTKPSMLILDEAHRMKLGATGVYGAVCLALGPRARRRLILTGTPAPNGVQDLENIFGFVWPGHGRQSVTRAVSGGNLKHASKVLRPFFTRTTKKELNLPPVTTRIQRVAFKPGSLHGEIYSALVGEMSARAARSRDDFEALGRILMYLLMAATSPALIALGTTKHEPLLYQAPPIEIPENRTLTELLKDLPNHEMSPKYEATHDIVLANSSTKRKTLVWSTFVRSLTTLESILKEHQPAMVHGGTPDRENQIKRFREDPDCMVLLSNPATLGEGISLHQVCHDAVYVDRDFAAGRYLQSLDRIHRLGLSSNIETNVTVLATAETIDEMVEQRLSTKLRFMGAILDDPEVEQLADLQEEPVAGRTMDSADVKAMLRHLHVGPTS</sequence>
<dbReference type="GO" id="GO:0016787">
    <property type="term" value="F:hydrolase activity"/>
    <property type="evidence" value="ECO:0007669"/>
    <property type="project" value="UniProtKB-KW"/>
</dbReference>
<feature type="domain" description="Helicase ATP-binding" evidence="2">
    <location>
        <begin position="127"/>
        <end position="286"/>
    </location>
</feature>
<dbReference type="Gene3D" id="3.40.50.10810">
    <property type="entry name" value="Tandem AAA-ATPase domain"/>
    <property type="match status" value="1"/>
</dbReference>
<dbReference type="PROSITE" id="PS00690">
    <property type="entry name" value="DEAH_ATP_HELICASE"/>
    <property type="match status" value="1"/>
</dbReference>
<accession>A0A1I3W1L8</accession>
<dbReference type="GO" id="GO:0005524">
    <property type="term" value="F:ATP binding"/>
    <property type="evidence" value="ECO:0007669"/>
    <property type="project" value="InterPro"/>
</dbReference>
<dbReference type="InterPro" id="IPR001650">
    <property type="entry name" value="Helicase_C-like"/>
</dbReference>
<organism evidence="3 4">
    <name type="scientific">Streptosporangium canum</name>
    <dbReference type="NCBI Taxonomy" id="324952"/>
    <lineage>
        <taxon>Bacteria</taxon>
        <taxon>Bacillati</taxon>
        <taxon>Actinomycetota</taxon>
        <taxon>Actinomycetes</taxon>
        <taxon>Streptosporangiales</taxon>
        <taxon>Streptosporangiaceae</taxon>
        <taxon>Streptosporangium</taxon>
    </lineage>
</organism>
<dbReference type="PANTHER" id="PTHR10799">
    <property type="entry name" value="SNF2/RAD54 HELICASE FAMILY"/>
    <property type="match status" value="1"/>
</dbReference>
<dbReference type="RefSeq" id="WP_093888990.1">
    <property type="nucleotide sequence ID" value="NZ_FOQY01000015.1"/>
</dbReference>
<dbReference type="InterPro" id="IPR027417">
    <property type="entry name" value="P-loop_NTPase"/>
</dbReference>
<dbReference type="Pfam" id="PF00176">
    <property type="entry name" value="SNF2-rel_dom"/>
    <property type="match status" value="1"/>
</dbReference>
<dbReference type="SUPFAM" id="SSF52540">
    <property type="entry name" value="P-loop containing nucleoside triphosphate hydrolases"/>
    <property type="match status" value="2"/>
</dbReference>
<dbReference type="Proteomes" id="UP000199111">
    <property type="component" value="Unassembled WGS sequence"/>
</dbReference>
<dbReference type="SMART" id="SM00487">
    <property type="entry name" value="DEXDc"/>
    <property type="match status" value="1"/>
</dbReference>
<dbReference type="GeneID" id="96300183"/>
<evidence type="ECO:0000256" key="1">
    <source>
        <dbReference type="ARBA" id="ARBA00022801"/>
    </source>
</evidence>
<dbReference type="AlphaFoldDB" id="A0A1I3W1L8"/>
<dbReference type="Pfam" id="PF00271">
    <property type="entry name" value="Helicase_C"/>
    <property type="match status" value="1"/>
</dbReference>
<dbReference type="InterPro" id="IPR049730">
    <property type="entry name" value="SNF2/RAD54-like_C"/>
</dbReference>
<name>A0A1I3W1L8_9ACTN</name>
<dbReference type="InterPro" id="IPR000330">
    <property type="entry name" value="SNF2_N"/>
</dbReference>
<keyword evidence="3" id="KW-0547">Nucleotide-binding</keyword>
<proteinExistence type="predicted"/>